<gene>
    <name evidence="13" type="ORF">GCM10009681_38600</name>
</gene>
<evidence type="ECO:0000256" key="11">
    <source>
        <dbReference type="ARBA" id="ARBA00038905"/>
    </source>
</evidence>
<dbReference type="PRINTS" id="PR00502">
    <property type="entry name" value="NUDIXFAMILY"/>
</dbReference>
<evidence type="ECO:0000256" key="6">
    <source>
        <dbReference type="ARBA" id="ARBA00022763"/>
    </source>
</evidence>
<comment type="catalytic activity">
    <reaction evidence="10">
        <text>8-oxo-dGTP + H2O = 8-oxo-dGMP + diphosphate + H(+)</text>
        <dbReference type="Rhea" id="RHEA:31575"/>
        <dbReference type="ChEBI" id="CHEBI:15377"/>
        <dbReference type="ChEBI" id="CHEBI:15378"/>
        <dbReference type="ChEBI" id="CHEBI:33019"/>
        <dbReference type="ChEBI" id="CHEBI:63224"/>
        <dbReference type="ChEBI" id="CHEBI:77896"/>
        <dbReference type="EC" id="3.6.1.55"/>
    </reaction>
</comment>
<dbReference type="EMBL" id="BAAALS010000019">
    <property type="protein sequence ID" value="GAA1763804.1"/>
    <property type="molecule type" value="Genomic_DNA"/>
</dbReference>
<dbReference type="Gene3D" id="3.90.79.10">
    <property type="entry name" value="Nucleoside Triphosphate Pyrophosphohydrolase"/>
    <property type="match status" value="1"/>
</dbReference>
<dbReference type="InterPro" id="IPR020476">
    <property type="entry name" value="Nudix_hydrolase"/>
</dbReference>
<evidence type="ECO:0000256" key="7">
    <source>
        <dbReference type="ARBA" id="ARBA00022801"/>
    </source>
</evidence>
<evidence type="ECO:0000256" key="2">
    <source>
        <dbReference type="ARBA" id="ARBA00005582"/>
    </source>
</evidence>
<dbReference type="EC" id="3.6.1.55" evidence="11"/>
<evidence type="ECO:0000313" key="13">
    <source>
        <dbReference type="EMBL" id="GAA1763804.1"/>
    </source>
</evidence>
<dbReference type="PANTHER" id="PTHR47707">
    <property type="entry name" value="8-OXO-DGTP DIPHOSPHATASE"/>
    <property type="match status" value="1"/>
</dbReference>
<keyword evidence="7" id="KW-0378">Hydrolase</keyword>
<evidence type="ECO:0000256" key="4">
    <source>
        <dbReference type="ARBA" id="ARBA00022705"/>
    </source>
</evidence>
<dbReference type="PROSITE" id="PS51462">
    <property type="entry name" value="NUDIX"/>
    <property type="match status" value="1"/>
</dbReference>
<sequence>MSRSAEHLARLTVVQTESPIPAVIVGAAIVRDGLVLACERAAPAEVAGRWEFPGGKVDPGEADEAALIRECEEELGVTIKLGERVGTDVPLGTRTAVLRVWQASLVAGEPAPLEHASLRWVAPDDLLDLDWLPADLPIVTDLVRTLGGTAA</sequence>
<keyword evidence="14" id="KW-1185">Reference proteome</keyword>
<evidence type="ECO:0000256" key="9">
    <source>
        <dbReference type="ARBA" id="ARBA00023204"/>
    </source>
</evidence>
<protein>
    <recommendedName>
        <fullName evidence="11">8-oxo-dGTP diphosphatase</fullName>
        <ecNumber evidence="11">3.6.1.55</ecNumber>
    </recommendedName>
</protein>
<comment type="similarity">
    <text evidence="2">Belongs to the Nudix hydrolase family.</text>
</comment>
<dbReference type="RefSeq" id="WP_425560766.1">
    <property type="nucleotide sequence ID" value="NZ_BAAALS010000019.1"/>
</dbReference>
<evidence type="ECO:0000313" key="14">
    <source>
        <dbReference type="Proteomes" id="UP001500655"/>
    </source>
</evidence>
<dbReference type="InterPro" id="IPR047127">
    <property type="entry name" value="MutT-like"/>
</dbReference>
<dbReference type="Proteomes" id="UP001500655">
    <property type="component" value="Unassembled WGS sequence"/>
</dbReference>
<keyword evidence="5" id="KW-0479">Metal-binding</keyword>
<evidence type="ECO:0000256" key="8">
    <source>
        <dbReference type="ARBA" id="ARBA00022842"/>
    </source>
</evidence>
<proteinExistence type="inferred from homology"/>
<evidence type="ECO:0000256" key="3">
    <source>
        <dbReference type="ARBA" id="ARBA00022457"/>
    </source>
</evidence>
<evidence type="ECO:0000256" key="5">
    <source>
        <dbReference type="ARBA" id="ARBA00022723"/>
    </source>
</evidence>
<dbReference type="PANTHER" id="PTHR47707:SF1">
    <property type="entry name" value="NUDIX HYDROLASE FAMILY PROTEIN"/>
    <property type="match status" value="1"/>
</dbReference>
<dbReference type="Pfam" id="PF00293">
    <property type="entry name" value="NUDIX"/>
    <property type="match status" value="1"/>
</dbReference>
<feature type="domain" description="Nudix hydrolase" evidence="12">
    <location>
        <begin position="19"/>
        <end position="145"/>
    </location>
</feature>
<evidence type="ECO:0000256" key="1">
    <source>
        <dbReference type="ARBA" id="ARBA00001946"/>
    </source>
</evidence>
<name>A0ABP4WV66_9ACTN</name>
<dbReference type="SUPFAM" id="SSF55811">
    <property type="entry name" value="Nudix"/>
    <property type="match status" value="1"/>
</dbReference>
<organism evidence="13 14">
    <name type="scientific">Luedemannella helvata</name>
    <dbReference type="NCBI Taxonomy" id="349315"/>
    <lineage>
        <taxon>Bacteria</taxon>
        <taxon>Bacillati</taxon>
        <taxon>Actinomycetota</taxon>
        <taxon>Actinomycetes</taxon>
        <taxon>Micromonosporales</taxon>
        <taxon>Micromonosporaceae</taxon>
        <taxon>Luedemannella</taxon>
    </lineage>
</organism>
<keyword evidence="9" id="KW-0234">DNA repair</keyword>
<keyword evidence="3" id="KW-0515">Mutator protein</keyword>
<keyword evidence="8" id="KW-0460">Magnesium</keyword>
<dbReference type="InterPro" id="IPR015797">
    <property type="entry name" value="NUDIX_hydrolase-like_dom_sf"/>
</dbReference>
<keyword evidence="6" id="KW-0227">DNA damage</keyword>
<dbReference type="InterPro" id="IPR000086">
    <property type="entry name" value="NUDIX_hydrolase_dom"/>
</dbReference>
<evidence type="ECO:0000259" key="12">
    <source>
        <dbReference type="PROSITE" id="PS51462"/>
    </source>
</evidence>
<comment type="cofactor">
    <cofactor evidence="1">
        <name>Mg(2+)</name>
        <dbReference type="ChEBI" id="CHEBI:18420"/>
    </cofactor>
</comment>
<reference evidence="14" key="1">
    <citation type="journal article" date="2019" name="Int. J. Syst. Evol. Microbiol.">
        <title>The Global Catalogue of Microorganisms (GCM) 10K type strain sequencing project: providing services to taxonomists for standard genome sequencing and annotation.</title>
        <authorList>
            <consortium name="The Broad Institute Genomics Platform"/>
            <consortium name="The Broad Institute Genome Sequencing Center for Infectious Disease"/>
            <person name="Wu L."/>
            <person name="Ma J."/>
        </authorList>
    </citation>
    <scope>NUCLEOTIDE SEQUENCE [LARGE SCALE GENOMIC DNA]</scope>
    <source>
        <strain evidence="14">JCM 13249</strain>
    </source>
</reference>
<accession>A0ABP4WV66</accession>
<keyword evidence="4" id="KW-0235">DNA replication</keyword>
<evidence type="ECO:0000256" key="10">
    <source>
        <dbReference type="ARBA" id="ARBA00035861"/>
    </source>
</evidence>
<dbReference type="CDD" id="cd03425">
    <property type="entry name" value="NUDIX_MutT_NudA_like"/>
    <property type="match status" value="1"/>
</dbReference>
<comment type="caution">
    <text evidence="13">The sequence shown here is derived from an EMBL/GenBank/DDBJ whole genome shotgun (WGS) entry which is preliminary data.</text>
</comment>